<accession>A0A7Y0I076</accession>
<keyword evidence="1" id="KW-1277">Toxin-antitoxin system</keyword>
<evidence type="ECO:0000313" key="6">
    <source>
        <dbReference type="Proteomes" id="UP000588277"/>
    </source>
</evidence>
<reference evidence="5 6" key="1">
    <citation type="submission" date="2020-02" db="EMBL/GenBank/DDBJ databases">
        <title>Characterization of phylogenetic diversity of novel bifidobacterial species isolated in Czech ZOOs.</title>
        <authorList>
            <person name="Lugli G.A."/>
            <person name="Vera N.B."/>
            <person name="Ventura M."/>
        </authorList>
    </citation>
    <scope>NUCLEOTIDE SEQUENCE [LARGE SCALE GENOMIC DNA]</scope>
    <source>
        <strain evidence="5 6">DSM 109958</strain>
    </source>
</reference>
<dbReference type="GO" id="GO:0004540">
    <property type="term" value="F:RNA nuclease activity"/>
    <property type="evidence" value="ECO:0007669"/>
    <property type="project" value="InterPro"/>
</dbReference>
<dbReference type="InterPro" id="IPR037038">
    <property type="entry name" value="HepT-like_sf"/>
</dbReference>
<evidence type="ECO:0000256" key="2">
    <source>
        <dbReference type="ARBA" id="ARBA00022722"/>
    </source>
</evidence>
<comment type="similarity">
    <text evidence="4">Belongs to the HepT RNase toxin family.</text>
</comment>
<sequence length="119" mass="13662">MKDSERDELLLDELIEHLQYAHDDVSAFDRAEDLALSRKDRNSAAKEIEQAQECASRLSDASLAAMTDVPWRELRGLRNVIVHEYGDVDWDVLYDTVMIDFPPVIGALRRHRGHADRSE</sequence>
<dbReference type="Proteomes" id="UP000588277">
    <property type="component" value="Unassembled WGS sequence"/>
</dbReference>
<evidence type="ECO:0000256" key="3">
    <source>
        <dbReference type="ARBA" id="ARBA00022801"/>
    </source>
</evidence>
<evidence type="ECO:0000256" key="1">
    <source>
        <dbReference type="ARBA" id="ARBA00022649"/>
    </source>
</evidence>
<dbReference type="RefSeq" id="WP_169276260.1">
    <property type="nucleotide sequence ID" value="NZ_JAAIIH010000018.1"/>
</dbReference>
<keyword evidence="2" id="KW-0540">Nuclease</keyword>
<gene>
    <name evidence="5" type="ORF">G1C96_1763</name>
</gene>
<keyword evidence="6" id="KW-1185">Reference proteome</keyword>
<protein>
    <submittedName>
        <fullName evidence="5">Antitoxin</fullName>
    </submittedName>
</protein>
<organism evidence="5 6">
    <name type="scientific">Bifidobacterium moraviense</name>
    <dbReference type="NCBI Taxonomy" id="2675323"/>
    <lineage>
        <taxon>Bacteria</taxon>
        <taxon>Bacillati</taxon>
        <taxon>Actinomycetota</taxon>
        <taxon>Actinomycetes</taxon>
        <taxon>Bifidobacteriales</taxon>
        <taxon>Bifidobacteriaceae</taxon>
        <taxon>Bifidobacterium</taxon>
    </lineage>
</organism>
<dbReference type="InterPro" id="IPR008201">
    <property type="entry name" value="HepT-like"/>
</dbReference>
<dbReference type="Gene3D" id="1.20.120.580">
    <property type="entry name" value="bsu32300-like"/>
    <property type="match status" value="1"/>
</dbReference>
<dbReference type="AlphaFoldDB" id="A0A7Y0I076"/>
<evidence type="ECO:0000256" key="4">
    <source>
        <dbReference type="ARBA" id="ARBA00024207"/>
    </source>
</evidence>
<dbReference type="EMBL" id="JAAIIH010000018">
    <property type="protein sequence ID" value="NMN01178.1"/>
    <property type="molecule type" value="Genomic_DNA"/>
</dbReference>
<comment type="caution">
    <text evidence="5">The sequence shown here is derived from an EMBL/GenBank/DDBJ whole genome shotgun (WGS) entry which is preliminary data.</text>
</comment>
<evidence type="ECO:0000313" key="5">
    <source>
        <dbReference type="EMBL" id="NMN01178.1"/>
    </source>
</evidence>
<dbReference type="GO" id="GO:0016787">
    <property type="term" value="F:hydrolase activity"/>
    <property type="evidence" value="ECO:0007669"/>
    <property type="project" value="UniProtKB-KW"/>
</dbReference>
<dbReference type="Pfam" id="PF01934">
    <property type="entry name" value="HepT-like"/>
    <property type="match status" value="1"/>
</dbReference>
<name>A0A7Y0I076_9BIFI</name>
<proteinExistence type="inferred from homology"/>
<keyword evidence="3" id="KW-0378">Hydrolase</keyword>
<dbReference type="GO" id="GO:0110001">
    <property type="term" value="C:toxin-antitoxin complex"/>
    <property type="evidence" value="ECO:0007669"/>
    <property type="project" value="InterPro"/>
</dbReference>